<evidence type="ECO:0000313" key="1">
    <source>
        <dbReference type="EMBL" id="KAG2372057.1"/>
    </source>
</evidence>
<organism evidence="1 2">
    <name type="scientific">Phaseolus angularis</name>
    <name type="common">Azuki bean</name>
    <name type="synonym">Vigna angularis</name>
    <dbReference type="NCBI Taxonomy" id="3914"/>
    <lineage>
        <taxon>Eukaryota</taxon>
        <taxon>Viridiplantae</taxon>
        <taxon>Streptophyta</taxon>
        <taxon>Embryophyta</taxon>
        <taxon>Tracheophyta</taxon>
        <taxon>Spermatophyta</taxon>
        <taxon>Magnoliopsida</taxon>
        <taxon>eudicotyledons</taxon>
        <taxon>Gunneridae</taxon>
        <taxon>Pentapetalae</taxon>
        <taxon>rosids</taxon>
        <taxon>fabids</taxon>
        <taxon>Fabales</taxon>
        <taxon>Fabaceae</taxon>
        <taxon>Papilionoideae</taxon>
        <taxon>50 kb inversion clade</taxon>
        <taxon>NPAAA clade</taxon>
        <taxon>indigoferoid/millettioid clade</taxon>
        <taxon>Phaseoleae</taxon>
        <taxon>Vigna</taxon>
    </lineage>
</organism>
<gene>
    <name evidence="1" type="ORF">HKW66_Vig0210750</name>
</gene>
<accession>A0A8T0JH63</accession>
<dbReference type="EMBL" id="JABFOF010000011">
    <property type="protein sequence ID" value="KAG2372057.1"/>
    <property type="molecule type" value="Genomic_DNA"/>
</dbReference>
<protein>
    <submittedName>
        <fullName evidence="1">Amidophosphoribosyltransferase protein</fullName>
    </submittedName>
</protein>
<name>A0A8T0JH63_PHAAN</name>
<reference evidence="1 2" key="1">
    <citation type="submission" date="2020-05" db="EMBL/GenBank/DDBJ databases">
        <title>Vigna angularis (adzuki bean) Var. LongXiaoDou No. 4 denovo assembly.</title>
        <authorList>
            <person name="Xiang H."/>
        </authorList>
    </citation>
    <scope>NUCLEOTIDE SEQUENCE [LARGE SCALE GENOMIC DNA]</scope>
    <source>
        <tissue evidence="1">Leaf</tissue>
    </source>
</reference>
<comment type="caution">
    <text evidence="1">The sequence shown here is derived from an EMBL/GenBank/DDBJ whole genome shotgun (WGS) entry which is preliminary data.</text>
</comment>
<dbReference type="Proteomes" id="UP000743370">
    <property type="component" value="Unassembled WGS sequence"/>
</dbReference>
<sequence length="100" mass="11148">MEQPKLSKLVHGPSERLLNINQKALNAKIQESFPKSSKLLLLSGWESSHRYDYVHIKASRLCPLALHALQQHRGQECASIVAIHDNLLVGINSPLSSKSK</sequence>
<dbReference type="AlphaFoldDB" id="A0A8T0JH63"/>
<evidence type="ECO:0000313" key="2">
    <source>
        <dbReference type="Proteomes" id="UP000743370"/>
    </source>
</evidence>
<proteinExistence type="predicted"/>